<dbReference type="Proteomes" id="UP001138708">
    <property type="component" value="Unassembled WGS sequence"/>
</dbReference>
<evidence type="ECO:0000313" key="3">
    <source>
        <dbReference type="EMBL" id="NKE18832.1"/>
    </source>
</evidence>
<reference evidence="2" key="3">
    <citation type="journal article" date="2021" name="Syst. Appl. Microbiol.">
        <title>Roseomonas hellenica sp. nov., isolated from roots of wild-growing Alkanna tinctoria.</title>
        <authorList>
            <person name="Rat A."/>
            <person name="Naranjo H.D."/>
            <person name="Lebbe L."/>
            <person name="Cnockaert M."/>
            <person name="Krigas N."/>
            <person name="Grigoriadou K."/>
            <person name="Maloupa E."/>
            <person name="Willems A."/>
        </authorList>
    </citation>
    <scope>NUCLEOTIDE SEQUENCE</scope>
    <source>
        <strain evidence="2">LMG 31161</strain>
    </source>
</reference>
<dbReference type="AlphaFoldDB" id="A0A9X9WLY2"/>
<organism evidence="2 5">
    <name type="scientific">Neoroseomonas oryzicola</name>
    <dbReference type="NCBI Taxonomy" id="535904"/>
    <lineage>
        <taxon>Bacteria</taxon>
        <taxon>Pseudomonadati</taxon>
        <taxon>Pseudomonadota</taxon>
        <taxon>Alphaproteobacteria</taxon>
        <taxon>Acetobacterales</taxon>
        <taxon>Acetobacteraceae</taxon>
        <taxon>Neoroseomonas</taxon>
    </lineage>
</organism>
<reference evidence="2" key="1">
    <citation type="submission" date="2020-01" db="EMBL/GenBank/DDBJ databases">
        <authorList>
            <person name="Rat A."/>
        </authorList>
    </citation>
    <scope>NUCLEOTIDE SEQUENCE</scope>
    <source>
        <strain evidence="2">LMG 31161</strain>
    </source>
</reference>
<reference evidence="3 4" key="2">
    <citation type="submission" date="2020-02" db="EMBL/GenBank/DDBJ databases">
        <authorList>
            <person name="Sun Q."/>
            <person name="Inoue M."/>
        </authorList>
    </citation>
    <scope>NUCLEOTIDE SEQUENCE [LARGE SCALE GENOMIC DNA]</scope>
    <source>
        <strain evidence="3 4">KCTC 22478</strain>
    </source>
</reference>
<name>A0A9X9WLY2_9PROT</name>
<evidence type="ECO:0000313" key="5">
    <source>
        <dbReference type="Proteomes" id="UP001138708"/>
    </source>
</evidence>
<accession>A0A9X9WLY2</accession>
<comment type="caution">
    <text evidence="2">The sequence shown here is derived from an EMBL/GenBank/DDBJ whole genome shotgun (WGS) entry which is preliminary data.</text>
</comment>
<evidence type="ECO:0000256" key="1">
    <source>
        <dbReference type="SAM" id="MobiDB-lite"/>
    </source>
</evidence>
<evidence type="ECO:0000313" key="2">
    <source>
        <dbReference type="EMBL" id="MBR0661342.1"/>
    </source>
</evidence>
<evidence type="ECO:0000313" key="4">
    <source>
        <dbReference type="Proteomes" id="UP000746741"/>
    </source>
</evidence>
<dbReference type="RefSeq" id="WP_168042734.1">
    <property type="nucleotide sequence ID" value="NZ_JAAEDK010000050.1"/>
</dbReference>
<gene>
    <name evidence="3" type="ORF">GWK15_17895</name>
    <name evidence="2" type="ORF">GXW75_18955</name>
</gene>
<sequence length="65" mass="6739">MAQDEPTAAWLVIEARRLLALPDYATNAAAQRQVTGLFKAAYPGEPAGTATAPGQVPASPFGQRG</sequence>
<feature type="region of interest" description="Disordered" evidence="1">
    <location>
        <begin position="45"/>
        <end position="65"/>
    </location>
</feature>
<proteinExistence type="predicted"/>
<dbReference type="EMBL" id="JAAEDK010000050">
    <property type="protein sequence ID" value="MBR0661342.1"/>
    <property type="molecule type" value="Genomic_DNA"/>
</dbReference>
<keyword evidence="4" id="KW-1185">Reference proteome</keyword>
<dbReference type="Proteomes" id="UP000746741">
    <property type="component" value="Unassembled WGS sequence"/>
</dbReference>
<protein>
    <submittedName>
        <fullName evidence="2">Uncharacterized protein</fullName>
    </submittedName>
</protein>
<dbReference type="EMBL" id="JAAVUP010000005">
    <property type="protein sequence ID" value="NKE18832.1"/>
    <property type="molecule type" value="Genomic_DNA"/>
</dbReference>